<evidence type="ECO:0000313" key="1">
    <source>
        <dbReference type="EMBL" id="GBP98308.1"/>
    </source>
</evidence>
<reference evidence="1 2" key="1">
    <citation type="journal article" date="2019" name="Commun. Biol.">
        <title>The bagworm genome reveals a unique fibroin gene that provides high tensile strength.</title>
        <authorList>
            <person name="Kono N."/>
            <person name="Nakamura H."/>
            <person name="Ohtoshi R."/>
            <person name="Tomita M."/>
            <person name="Numata K."/>
            <person name="Arakawa K."/>
        </authorList>
    </citation>
    <scope>NUCLEOTIDE SEQUENCE [LARGE SCALE GENOMIC DNA]</scope>
</reference>
<organism evidence="1 2">
    <name type="scientific">Eumeta variegata</name>
    <name type="common">Bagworm moth</name>
    <name type="synonym">Eumeta japonica</name>
    <dbReference type="NCBI Taxonomy" id="151549"/>
    <lineage>
        <taxon>Eukaryota</taxon>
        <taxon>Metazoa</taxon>
        <taxon>Ecdysozoa</taxon>
        <taxon>Arthropoda</taxon>
        <taxon>Hexapoda</taxon>
        <taxon>Insecta</taxon>
        <taxon>Pterygota</taxon>
        <taxon>Neoptera</taxon>
        <taxon>Endopterygota</taxon>
        <taxon>Lepidoptera</taxon>
        <taxon>Glossata</taxon>
        <taxon>Ditrysia</taxon>
        <taxon>Tineoidea</taxon>
        <taxon>Psychidae</taxon>
        <taxon>Oiketicinae</taxon>
        <taxon>Eumeta</taxon>
    </lineage>
</organism>
<dbReference type="Proteomes" id="UP000299102">
    <property type="component" value="Unassembled WGS sequence"/>
</dbReference>
<protein>
    <submittedName>
        <fullName evidence="1">Uncharacterized protein</fullName>
    </submittedName>
</protein>
<name>A0A4C2AE29_EUMVA</name>
<accession>A0A4C2AE29</accession>
<comment type="caution">
    <text evidence="1">The sequence shown here is derived from an EMBL/GenBank/DDBJ whole genome shotgun (WGS) entry which is preliminary data.</text>
</comment>
<dbReference type="EMBL" id="BGZK01003116">
    <property type="protein sequence ID" value="GBP98308.1"/>
    <property type="molecule type" value="Genomic_DNA"/>
</dbReference>
<gene>
    <name evidence="1" type="ORF">EVAR_68956_1</name>
</gene>
<proteinExistence type="predicted"/>
<keyword evidence="2" id="KW-1185">Reference proteome</keyword>
<dbReference type="AlphaFoldDB" id="A0A4C2AE29"/>
<evidence type="ECO:0000313" key="2">
    <source>
        <dbReference type="Proteomes" id="UP000299102"/>
    </source>
</evidence>
<sequence>MGIVYSGNLRRFGIETKIKAPYITFVFLITGLYLTESIAGTIKTGPDSFQESRSTPRTAYDGSILIRDAVAFGARAKTPHDVRATGAVTAGRRDGFRRIQGGALKNRQRECARPPLANISCSHSELVVGMAHQKTNKRRDAKRRN</sequence>